<comment type="caution">
    <text evidence="2">The sequence shown here is derived from an EMBL/GenBank/DDBJ whole genome shotgun (WGS) entry which is preliminary data.</text>
</comment>
<protein>
    <recommendedName>
        <fullName evidence="1">SnoaL-like domain-containing protein</fullName>
    </recommendedName>
</protein>
<dbReference type="Proteomes" id="UP000597444">
    <property type="component" value="Unassembled WGS sequence"/>
</dbReference>
<gene>
    <name evidence="2" type="ORF">KSF_005900</name>
</gene>
<dbReference type="Pfam" id="PF12680">
    <property type="entry name" value="SnoaL_2"/>
    <property type="match status" value="1"/>
</dbReference>
<evidence type="ECO:0000313" key="2">
    <source>
        <dbReference type="EMBL" id="GHO90542.1"/>
    </source>
</evidence>
<dbReference type="RefSeq" id="WP_220201495.1">
    <property type="nucleotide sequence ID" value="NZ_BNJK01000001.1"/>
</dbReference>
<feature type="domain" description="SnoaL-like" evidence="1">
    <location>
        <begin position="10"/>
        <end position="118"/>
    </location>
</feature>
<evidence type="ECO:0000259" key="1">
    <source>
        <dbReference type="Pfam" id="PF12680"/>
    </source>
</evidence>
<dbReference type="InterPro" id="IPR037401">
    <property type="entry name" value="SnoaL-like"/>
</dbReference>
<organism evidence="2 3">
    <name type="scientific">Reticulibacter mediterranei</name>
    <dbReference type="NCBI Taxonomy" id="2778369"/>
    <lineage>
        <taxon>Bacteria</taxon>
        <taxon>Bacillati</taxon>
        <taxon>Chloroflexota</taxon>
        <taxon>Ktedonobacteria</taxon>
        <taxon>Ktedonobacterales</taxon>
        <taxon>Reticulibacteraceae</taxon>
        <taxon>Reticulibacter</taxon>
    </lineage>
</organism>
<reference evidence="2" key="1">
    <citation type="submission" date="2020-10" db="EMBL/GenBank/DDBJ databases">
        <title>Taxonomic study of unclassified bacteria belonging to the class Ktedonobacteria.</title>
        <authorList>
            <person name="Yabe S."/>
            <person name="Wang C.M."/>
            <person name="Zheng Y."/>
            <person name="Sakai Y."/>
            <person name="Cavaletti L."/>
            <person name="Monciardini P."/>
            <person name="Donadio S."/>
        </authorList>
    </citation>
    <scope>NUCLEOTIDE SEQUENCE</scope>
    <source>
        <strain evidence="2">ID150040</strain>
    </source>
</reference>
<dbReference type="SUPFAM" id="SSF54427">
    <property type="entry name" value="NTF2-like"/>
    <property type="match status" value="1"/>
</dbReference>
<dbReference type="Gene3D" id="3.10.450.50">
    <property type="match status" value="1"/>
</dbReference>
<dbReference type="AlphaFoldDB" id="A0A8J3N0Q8"/>
<dbReference type="EMBL" id="BNJK01000001">
    <property type="protein sequence ID" value="GHO90542.1"/>
    <property type="molecule type" value="Genomic_DNA"/>
</dbReference>
<keyword evidence="3" id="KW-1185">Reference proteome</keyword>
<accession>A0A8J3N0Q8</accession>
<dbReference type="InterPro" id="IPR032710">
    <property type="entry name" value="NTF2-like_dom_sf"/>
</dbReference>
<sequence length="176" mass="20141">MYSAIVRRIVRRGFRALSTGDYEQVLRQFHQQVIFSFAGPPPLGGEHAGVGAVREWFQRLYSYFPGIQFTVKQVVVQGWPWNTLVATRLSIAAPRLDGSIYGNEAVQFLRLRWGQVVEDRLYEDTFKLDRELQQRLSQKEGAEAHESLEGSCELRPSAIGLHRSHETNKKLDEHSA</sequence>
<name>A0A8J3N0Q8_9CHLR</name>
<proteinExistence type="predicted"/>
<evidence type="ECO:0000313" key="3">
    <source>
        <dbReference type="Proteomes" id="UP000597444"/>
    </source>
</evidence>